<keyword evidence="6 7" id="KW-0961">Cell wall biogenesis/degradation</keyword>
<dbReference type="GO" id="GO:0016740">
    <property type="term" value="F:transferase activity"/>
    <property type="evidence" value="ECO:0007669"/>
    <property type="project" value="UniProtKB-KW"/>
</dbReference>
<evidence type="ECO:0000256" key="2">
    <source>
        <dbReference type="ARBA" id="ARBA00005992"/>
    </source>
</evidence>
<dbReference type="GO" id="GO:0071555">
    <property type="term" value="P:cell wall organization"/>
    <property type="evidence" value="ECO:0007669"/>
    <property type="project" value="UniProtKB-UniRule"/>
</dbReference>
<evidence type="ECO:0000256" key="3">
    <source>
        <dbReference type="ARBA" id="ARBA00022679"/>
    </source>
</evidence>
<dbReference type="PANTHER" id="PTHR36699">
    <property type="entry name" value="LD-TRANSPEPTIDASE"/>
    <property type="match status" value="1"/>
</dbReference>
<dbReference type="PROSITE" id="PS52029">
    <property type="entry name" value="LD_TPASE"/>
    <property type="match status" value="1"/>
</dbReference>
<dbReference type="InterPro" id="IPR056203">
    <property type="entry name" value="Cds6_C"/>
</dbReference>
<dbReference type="GO" id="GO:0004180">
    <property type="term" value="F:carboxypeptidase activity"/>
    <property type="evidence" value="ECO:0007669"/>
    <property type="project" value="UniProtKB-ARBA"/>
</dbReference>
<feature type="active site" description="Proton donor/acceptor" evidence="7">
    <location>
        <position position="279"/>
    </location>
</feature>
<dbReference type="InterPro" id="IPR005490">
    <property type="entry name" value="LD_TPept_cat_dom"/>
</dbReference>
<protein>
    <submittedName>
        <fullName evidence="9">Murein L,D-transpeptidase YafK</fullName>
    </submittedName>
</protein>
<keyword evidence="5 7" id="KW-0573">Peptidoglycan synthesis</keyword>
<keyword evidence="4 7" id="KW-0133">Cell shape</keyword>
<evidence type="ECO:0000313" key="10">
    <source>
        <dbReference type="Proteomes" id="UP000199409"/>
    </source>
</evidence>
<dbReference type="OrthoDB" id="9809748at2"/>
<dbReference type="Proteomes" id="UP000199409">
    <property type="component" value="Unassembled WGS sequence"/>
</dbReference>
<evidence type="ECO:0000256" key="4">
    <source>
        <dbReference type="ARBA" id="ARBA00022960"/>
    </source>
</evidence>
<dbReference type="GO" id="GO:0009252">
    <property type="term" value="P:peptidoglycan biosynthetic process"/>
    <property type="evidence" value="ECO:0007669"/>
    <property type="project" value="UniProtKB-UniPathway"/>
</dbReference>
<feature type="domain" description="L,D-TPase catalytic" evidence="8">
    <location>
        <begin position="184"/>
        <end position="321"/>
    </location>
</feature>
<evidence type="ECO:0000256" key="5">
    <source>
        <dbReference type="ARBA" id="ARBA00022984"/>
    </source>
</evidence>
<dbReference type="CDD" id="cd16913">
    <property type="entry name" value="YkuD_like"/>
    <property type="match status" value="1"/>
</dbReference>
<dbReference type="AlphaFoldDB" id="A0A1H3Y9W3"/>
<dbReference type="Pfam" id="PF03734">
    <property type="entry name" value="YkuD"/>
    <property type="match status" value="1"/>
</dbReference>
<dbReference type="SUPFAM" id="SSF54427">
    <property type="entry name" value="NTF2-like"/>
    <property type="match status" value="1"/>
</dbReference>
<comment type="similarity">
    <text evidence="2">Belongs to the YkuD family.</text>
</comment>
<dbReference type="Gene3D" id="3.10.450.50">
    <property type="match status" value="1"/>
</dbReference>
<accession>A0A1H3Y9W3</accession>
<dbReference type="SUPFAM" id="SSF48452">
    <property type="entry name" value="TPR-like"/>
    <property type="match status" value="1"/>
</dbReference>
<dbReference type="Gene3D" id="2.40.440.10">
    <property type="entry name" value="L,D-transpeptidase catalytic domain-like"/>
    <property type="match status" value="1"/>
</dbReference>
<dbReference type="Gene3D" id="1.25.40.10">
    <property type="entry name" value="Tetratricopeptide repeat domain"/>
    <property type="match status" value="1"/>
</dbReference>
<comment type="pathway">
    <text evidence="1 7">Cell wall biogenesis; peptidoglycan biosynthesis.</text>
</comment>
<dbReference type="GO" id="GO:0008360">
    <property type="term" value="P:regulation of cell shape"/>
    <property type="evidence" value="ECO:0007669"/>
    <property type="project" value="UniProtKB-UniRule"/>
</dbReference>
<proteinExistence type="inferred from homology"/>
<evidence type="ECO:0000256" key="7">
    <source>
        <dbReference type="PROSITE-ProRule" id="PRU01373"/>
    </source>
</evidence>
<evidence type="ECO:0000259" key="8">
    <source>
        <dbReference type="PROSITE" id="PS52029"/>
    </source>
</evidence>
<keyword evidence="10" id="KW-1185">Reference proteome</keyword>
<dbReference type="InterPro" id="IPR038063">
    <property type="entry name" value="Transpep_catalytic_dom"/>
</dbReference>
<feature type="active site" description="Nucleophile" evidence="7">
    <location>
        <position position="296"/>
    </location>
</feature>
<evidence type="ECO:0000256" key="1">
    <source>
        <dbReference type="ARBA" id="ARBA00004752"/>
    </source>
</evidence>
<dbReference type="SUPFAM" id="SSF141523">
    <property type="entry name" value="L,D-transpeptidase catalytic domain-like"/>
    <property type="match status" value="1"/>
</dbReference>
<dbReference type="InterPro" id="IPR032710">
    <property type="entry name" value="NTF2-like_dom_sf"/>
</dbReference>
<keyword evidence="3" id="KW-0808">Transferase</keyword>
<dbReference type="STRING" id="37625.SAMN05660420_01150"/>
<evidence type="ECO:0000256" key="6">
    <source>
        <dbReference type="ARBA" id="ARBA00023316"/>
    </source>
</evidence>
<name>A0A1H3Y9W3_9BACT</name>
<organism evidence="9 10">
    <name type="scientific">Desulfuromusa kysingii</name>
    <dbReference type="NCBI Taxonomy" id="37625"/>
    <lineage>
        <taxon>Bacteria</taxon>
        <taxon>Pseudomonadati</taxon>
        <taxon>Thermodesulfobacteriota</taxon>
        <taxon>Desulfuromonadia</taxon>
        <taxon>Desulfuromonadales</taxon>
        <taxon>Geopsychrobacteraceae</taxon>
        <taxon>Desulfuromusa</taxon>
    </lineage>
</organism>
<gene>
    <name evidence="9" type="ORF">SAMN05660420_01150</name>
</gene>
<dbReference type="Pfam" id="PF24125">
    <property type="entry name" value="Cds6_C"/>
    <property type="match status" value="1"/>
</dbReference>
<sequence>MLKRITISVLIVGLLGLTGVKVGALWTQQQVQEGPTAPSFPSFDQGIKSPQSGEVNSQVEVLFDRLNRRLERNPDDYEASLLKGLLSFQVGGLDDAITELRTLTQRAPKFQLAHLILGDLLMARFNQVDAFGHNGLIQTNNSTQEKRIQQLQSEARARLQGYLFLVDGVEVPRALLALSSETEYALLVDKSKNRLYVYHNSGPGLSPELVDDFYVVLGKKTGEKYREGDLKTPSGVYFVTSYLPDEKLPPLYGSGAFPVNYPNEYDHRLRKTGKGIWLHGTDKSLYSRPPLDSEGCVVLTNEEFTRIGQYVEIGRTPIIISESVDWVSSREWLDQNIEVQAALENWRQNWERADLNSYLDMYAEDFWSKKYDKEGWATYKRQVFSSKKFQKIDLSDISVLSYPGDKESRPMVVANFVQHYRSNNFNGNTHKRLYMVKEQGDWKVLYEGRQ</sequence>
<dbReference type="EMBL" id="FNQN01000003">
    <property type="protein sequence ID" value="SEA08340.1"/>
    <property type="molecule type" value="Genomic_DNA"/>
</dbReference>
<dbReference type="PANTHER" id="PTHR36699:SF1">
    <property type="entry name" value="L,D-TRANSPEPTIDASE YAFK-RELATED"/>
    <property type="match status" value="1"/>
</dbReference>
<dbReference type="RefSeq" id="WP_092345648.1">
    <property type="nucleotide sequence ID" value="NZ_FNQN01000003.1"/>
</dbReference>
<dbReference type="UniPathway" id="UPA00219"/>
<reference evidence="9 10" key="1">
    <citation type="submission" date="2016-10" db="EMBL/GenBank/DDBJ databases">
        <authorList>
            <person name="de Groot N.N."/>
        </authorList>
    </citation>
    <scope>NUCLEOTIDE SEQUENCE [LARGE SCALE GENOMIC DNA]</scope>
    <source>
        <strain evidence="9 10">DSM 7343</strain>
    </source>
</reference>
<dbReference type="InterPro" id="IPR011990">
    <property type="entry name" value="TPR-like_helical_dom_sf"/>
</dbReference>
<evidence type="ECO:0000313" key="9">
    <source>
        <dbReference type="EMBL" id="SEA08340.1"/>
    </source>
</evidence>